<sequence>MSGPNLDIIEINEINGLVQICNDWNRLLAVTPGGNFFQSFNWLKVYWQHFHQKQFLRVFVVREAGEVTGIVPLCVRRIKTKMGTCSILTYPFDDWGSFYGPVSANPEATLNCVLKYVQQTQRDWDLIDLRCVDTDGFDGGATERALDAAGLACAKFEWSQTYYVDLQQNWDDYLATRSGKARQTFRRAEKRVAEEGTVEYLRYRPRGEKCGESDPRWDLYDTCEEIASSSWQGSSTTGTTLSYEDVAQYFRDTHESAARFGSVDLNLLYLSGQPAAFIYNYVYQGIVYSLRMGFNPDVSNKGLGRLLMGQMLRDSMERGDRIYDIGPGSPDAKKYWYTSVENSYRYVHYSSESKKAKMLQISNRIASWYRRDKQDHQQNSLSSKETQTSVSG</sequence>
<dbReference type="EMBL" id="CP043930">
    <property type="protein sequence ID" value="QGQ21450.1"/>
    <property type="molecule type" value="Genomic_DNA"/>
</dbReference>
<dbReference type="SUPFAM" id="SSF55729">
    <property type="entry name" value="Acyl-CoA N-acyltransferases (Nat)"/>
    <property type="match status" value="1"/>
</dbReference>
<accession>A0A6I6A6H1</accession>
<dbReference type="GO" id="GO:0016740">
    <property type="term" value="F:transferase activity"/>
    <property type="evidence" value="ECO:0007669"/>
    <property type="project" value="UniProtKB-KW"/>
</dbReference>
<feature type="region of interest" description="Disordered" evidence="1">
    <location>
        <begin position="372"/>
        <end position="392"/>
    </location>
</feature>
<evidence type="ECO:0000259" key="2">
    <source>
        <dbReference type="Pfam" id="PF13480"/>
    </source>
</evidence>
<evidence type="ECO:0000256" key="1">
    <source>
        <dbReference type="SAM" id="MobiDB-lite"/>
    </source>
</evidence>
<dbReference type="AlphaFoldDB" id="A0A6I6A6H1"/>
<dbReference type="Proteomes" id="UP000427281">
    <property type="component" value="Chromosome"/>
</dbReference>
<keyword evidence="3" id="KW-0808">Transferase</keyword>
<name>A0A6I6A6H1_9PLAN</name>
<feature type="compositionally biased region" description="Polar residues" evidence="1">
    <location>
        <begin position="377"/>
        <end position="392"/>
    </location>
</feature>
<dbReference type="InterPro" id="IPR016181">
    <property type="entry name" value="Acyl_CoA_acyltransferase"/>
</dbReference>
<organism evidence="3 4">
    <name type="scientific">Gimesia benthica</name>
    <dbReference type="NCBI Taxonomy" id="2608982"/>
    <lineage>
        <taxon>Bacteria</taxon>
        <taxon>Pseudomonadati</taxon>
        <taxon>Planctomycetota</taxon>
        <taxon>Planctomycetia</taxon>
        <taxon>Planctomycetales</taxon>
        <taxon>Planctomycetaceae</taxon>
        <taxon>Gimesia</taxon>
    </lineage>
</organism>
<evidence type="ECO:0000313" key="4">
    <source>
        <dbReference type="Proteomes" id="UP000427281"/>
    </source>
</evidence>
<proteinExistence type="predicted"/>
<dbReference type="Gene3D" id="3.40.630.30">
    <property type="match status" value="1"/>
</dbReference>
<keyword evidence="4" id="KW-1185">Reference proteome</keyword>
<dbReference type="KEGG" id="gim:F1728_01510"/>
<protein>
    <submittedName>
        <fullName evidence="3">GNAT family N-acetyltransferase</fullName>
    </submittedName>
</protein>
<dbReference type="InterPro" id="IPR038740">
    <property type="entry name" value="BioF2-like_GNAT_dom"/>
</dbReference>
<feature type="domain" description="BioF2-like acetyltransferase" evidence="2">
    <location>
        <begin position="180"/>
        <end position="333"/>
    </location>
</feature>
<evidence type="ECO:0000313" key="3">
    <source>
        <dbReference type="EMBL" id="QGQ21450.1"/>
    </source>
</evidence>
<gene>
    <name evidence="3" type="ORF">F1728_01510</name>
</gene>
<dbReference type="Pfam" id="PF13480">
    <property type="entry name" value="Acetyltransf_6"/>
    <property type="match status" value="1"/>
</dbReference>
<reference evidence="3 4" key="1">
    <citation type="submission" date="2019-09" db="EMBL/GenBank/DDBJ databases">
        <title>Gimesia benthica sp. nov., a novel bacterium isolated from deep-sea water of the Northwest Indian Ocean.</title>
        <authorList>
            <person name="Dai X."/>
        </authorList>
    </citation>
    <scope>NUCLEOTIDE SEQUENCE [LARGE SCALE GENOMIC DNA]</scope>
    <source>
        <strain evidence="3 4">E7</strain>
    </source>
</reference>